<comment type="caution">
    <text evidence="8">The sequence shown here is derived from an EMBL/GenBank/DDBJ whole genome shotgun (WGS) entry which is preliminary data.</text>
</comment>
<evidence type="ECO:0000256" key="6">
    <source>
        <dbReference type="SAM" id="SignalP"/>
    </source>
</evidence>
<keyword evidence="4" id="KW-0720">Serine protease</keyword>
<dbReference type="Proteomes" id="UP000663861">
    <property type="component" value="Unassembled WGS sequence"/>
</dbReference>
<feature type="domain" description="Inhibitor I9" evidence="7">
    <location>
        <begin position="40"/>
        <end position="103"/>
    </location>
</feature>
<organism evidence="8 9">
    <name type="scientific">Rhizoctonia solani</name>
    <dbReference type="NCBI Taxonomy" id="456999"/>
    <lineage>
        <taxon>Eukaryota</taxon>
        <taxon>Fungi</taxon>
        <taxon>Dikarya</taxon>
        <taxon>Basidiomycota</taxon>
        <taxon>Agaricomycotina</taxon>
        <taxon>Agaricomycetes</taxon>
        <taxon>Cantharellales</taxon>
        <taxon>Ceratobasidiaceae</taxon>
        <taxon>Rhizoctonia</taxon>
    </lineage>
</organism>
<accession>A0A8H3DH04</accession>
<protein>
    <recommendedName>
        <fullName evidence="7">Inhibitor I9 domain-containing protein</fullName>
    </recommendedName>
</protein>
<comment type="similarity">
    <text evidence="1 5">Belongs to the peptidase S8 family.</text>
</comment>
<dbReference type="Gene3D" id="3.30.70.80">
    <property type="entry name" value="Peptidase S8 propeptide/proteinase inhibitor I9"/>
    <property type="match status" value="1"/>
</dbReference>
<dbReference type="GO" id="GO:0006508">
    <property type="term" value="P:proteolysis"/>
    <property type="evidence" value="ECO:0007669"/>
    <property type="project" value="UniProtKB-KW"/>
</dbReference>
<proteinExistence type="inferred from homology"/>
<comment type="caution">
    <text evidence="5">Lacks conserved residue(s) required for the propagation of feature annotation.</text>
</comment>
<dbReference type="Pfam" id="PF05922">
    <property type="entry name" value="Inhibitor_I9"/>
    <property type="match status" value="1"/>
</dbReference>
<evidence type="ECO:0000259" key="7">
    <source>
        <dbReference type="Pfam" id="PF05922"/>
    </source>
</evidence>
<dbReference type="InterPro" id="IPR010259">
    <property type="entry name" value="S8pro/Inhibitor_I9"/>
</dbReference>
<dbReference type="PANTHER" id="PTHR43806">
    <property type="entry name" value="PEPTIDASE S8"/>
    <property type="match status" value="1"/>
</dbReference>
<reference evidence="8" key="1">
    <citation type="submission" date="2021-01" db="EMBL/GenBank/DDBJ databases">
        <authorList>
            <person name="Kaushik A."/>
        </authorList>
    </citation>
    <scope>NUCLEOTIDE SEQUENCE</scope>
    <source>
        <strain evidence="8">AG4-RS23</strain>
    </source>
</reference>
<keyword evidence="3" id="KW-0378">Hydrolase</keyword>
<dbReference type="AlphaFoldDB" id="A0A8H3DH04"/>
<keyword evidence="6" id="KW-0732">Signal</keyword>
<dbReference type="SUPFAM" id="SSF52743">
    <property type="entry name" value="Subtilisin-like"/>
    <property type="match status" value="1"/>
</dbReference>
<evidence type="ECO:0000256" key="2">
    <source>
        <dbReference type="ARBA" id="ARBA00022670"/>
    </source>
</evidence>
<name>A0A8H3DH04_9AGAM</name>
<evidence type="ECO:0000256" key="1">
    <source>
        <dbReference type="ARBA" id="ARBA00011073"/>
    </source>
</evidence>
<evidence type="ECO:0000256" key="4">
    <source>
        <dbReference type="ARBA" id="ARBA00022825"/>
    </source>
</evidence>
<feature type="chain" id="PRO_5034998296" description="Inhibitor I9 domain-containing protein" evidence="6">
    <location>
        <begin position="20"/>
        <end position="385"/>
    </location>
</feature>
<keyword evidence="2" id="KW-0645">Protease</keyword>
<dbReference type="InterPro" id="IPR037045">
    <property type="entry name" value="S8pro/Inhibitor_I9_sf"/>
</dbReference>
<evidence type="ECO:0000313" key="9">
    <source>
        <dbReference type="Proteomes" id="UP000663861"/>
    </source>
</evidence>
<dbReference type="GO" id="GO:0004252">
    <property type="term" value="F:serine-type endopeptidase activity"/>
    <property type="evidence" value="ECO:0007669"/>
    <property type="project" value="InterPro"/>
</dbReference>
<dbReference type="InterPro" id="IPR036852">
    <property type="entry name" value="Peptidase_S8/S53_dom_sf"/>
</dbReference>
<evidence type="ECO:0000313" key="8">
    <source>
        <dbReference type="EMBL" id="CAE6527719.1"/>
    </source>
</evidence>
<dbReference type="SUPFAM" id="SSF54897">
    <property type="entry name" value="Protease propeptides/inhibitors"/>
    <property type="match status" value="1"/>
</dbReference>
<feature type="signal peptide" evidence="6">
    <location>
        <begin position="1"/>
        <end position="19"/>
    </location>
</feature>
<dbReference type="Gene3D" id="3.40.50.200">
    <property type="entry name" value="Peptidase S8/S53 domain"/>
    <property type="match status" value="1"/>
</dbReference>
<dbReference type="EMBL" id="CAJMWY010004325">
    <property type="protein sequence ID" value="CAE6527719.1"/>
    <property type="molecule type" value="Genomic_DNA"/>
</dbReference>
<gene>
    <name evidence="8" type="ORF">RDB_LOCUS167961</name>
</gene>
<dbReference type="GO" id="GO:0005615">
    <property type="term" value="C:extracellular space"/>
    <property type="evidence" value="ECO:0007669"/>
    <property type="project" value="TreeGrafter"/>
</dbReference>
<dbReference type="InterPro" id="IPR050131">
    <property type="entry name" value="Peptidase_S8_subtilisin-like"/>
</dbReference>
<dbReference type="PANTHER" id="PTHR43806:SF11">
    <property type="entry name" value="CEREVISIN-RELATED"/>
    <property type="match status" value="1"/>
</dbReference>
<evidence type="ECO:0000256" key="5">
    <source>
        <dbReference type="PROSITE-ProRule" id="PRU01240"/>
    </source>
</evidence>
<dbReference type="PROSITE" id="PS51892">
    <property type="entry name" value="SUBTILASE"/>
    <property type="match status" value="1"/>
</dbReference>
<evidence type="ECO:0000256" key="3">
    <source>
        <dbReference type="ARBA" id="ARBA00022801"/>
    </source>
</evidence>
<sequence>MLFKSAILIFPAVILGTAAAPSGNKIPILKHAGKVKENSYIIQLKPETSKFTHLARLSDSKLVLTYTYEQAFHGYAARLDSDSLESIRQSKDVEAIFEDGIIETGIATSKGSSQSSLITSDASPENIRRADGTSVDIYDIGTGIYTTHTSFGGRAHWGATFGGVGTPIASSVAVPLIIKPQYSSTDGNGYDTCLAGIAVGATYGVATQANIYAVRAMSDSGTAAISDIIAAINWVVSTVAASGRPSVAMLGSGGSVNTALDSAVVSATNKGIHFIVPAPRSNDVGSTSPARVASAVTVGVEGQSYTSLAGIDICSKGTAVPCPAIQGPTASTTITGAGAAMARVAGIVAAVLGAHGSTTPASMEAALKLHASTSSNGCLVINEPW</sequence>